<dbReference type="InParanoid" id="A0A316YKP3"/>
<comment type="similarity">
    <text evidence="2 6">Belongs to the peroxisomal membrane protein PXMP2/4 family.</text>
</comment>
<dbReference type="GO" id="GO:0016020">
    <property type="term" value="C:membrane"/>
    <property type="evidence" value="ECO:0007669"/>
    <property type="project" value="UniProtKB-SubCell"/>
</dbReference>
<evidence type="ECO:0000256" key="5">
    <source>
        <dbReference type="ARBA" id="ARBA00023136"/>
    </source>
</evidence>
<protein>
    <recommendedName>
        <fullName evidence="9">Integral membrane protein, Mpv17/PMP22 family</fullName>
    </recommendedName>
</protein>
<keyword evidence="3" id="KW-0812">Transmembrane</keyword>
<dbReference type="AlphaFoldDB" id="A0A316YKP3"/>
<proteinExistence type="inferred from homology"/>
<keyword evidence="5" id="KW-0472">Membrane</keyword>
<dbReference type="PANTHER" id="PTHR11266:SF50">
    <property type="entry name" value="VACUOLAR MEMBRANE PROTEIN YOR292C"/>
    <property type="match status" value="1"/>
</dbReference>
<evidence type="ECO:0000256" key="1">
    <source>
        <dbReference type="ARBA" id="ARBA00004141"/>
    </source>
</evidence>
<organism evidence="7 8">
    <name type="scientific">Acaromyces ingoldii</name>
    <dbReference type="NCBI Taxonomy" id="215250"/>
    <lineage>
        <taxon>Eukaryota</taxon>
        <taxon>Fungi</taxon>
        <taxon>Dikarya</taxon>
        <taxon>Basidiomycota</taxon>
        <taxon>Ustilaginomycotina</taxon>
        <taxon>Exobasidiomycetes</taxon>
        <taxon>Exobasidiales</taxon>
        <taxon>Cryptobasidiaceae</taxon>
        <taxon>Acaromyces</taxon>
    </lineage>
</organism>
<dbReference type="Proteomes" id="UP000245768">
    <property type="component" value="Unassembled WGS sequence"/>
</dbReference>
<accession>A0A316YKP3</accession>
<evidence type="ECO:0000256" key="2">
    <source>
        <dbReference type="ARBA" id="ARBA00006824"/>
    </source>
</evidence>
<dbReference type="RefSeq" id="XP_025375483.1">
    <property type="nucleotide sequence ID" value="XM_025522352.1"/>
</dbReference>
<dbReference type="OrthoDB" id="10267969at2759"/>
<keyword evidence="4" id="KW-1133">Transmembrane helix</keyword>
<dbReference type="InterPro" id="IPR007248">
    <property type="entry name" value="Mpv17_PMP22"/>
</dbReference>
<gene>
    <name evidence="7" type="ORF">FA10DRAFT_268488</name>
</gene>
<evidence type="ECO:0008006" key="9">
    <source>
        <dbReference type="Google" id="ProtNLM"/>
    </source>
</evidence>
<comment type="subcellular location">
    <subcellularLocation>
        <location evidence="1">Membrane</location>
        <topology evidence="1">Multi-pass membrane protein</topology>
    </subcellularLocation>
</comment>
<evidence type="ECO:0000313" key="7">
    <source>
        <dbReference type="EMBL" id="PWN88285.1"/>
    </source>
</evidence>
<dbReference type="GeneID" id="37044268"/>
<dbReference type="GO" id="GO:0005739">
    <property type="term" value="C:mitochondrion"/>
    <property type="evidence" value="ECO:0007669"/>
    <property type="project" value="TreeGrafter"/>
</dbReference>
<evidence type="ECO:0000313" key="8">
    <source>
        <dbReference type="Proteomes" id="UP000245768"/>
    </source>
</evidence>
<dbReference type="PANTHER" id="PTHR11266">
    <property type="entry name" value="PEROXISOMAL MEMBRANE PROTEIN 2, PXMP2 MPV17"/>
    <property type="match status" value="1"/>
</dbReference>
<name>A0A316YKP3_9BASI</name>
<sequence>MAHRRFGAFYARSFERRPWLTLAVANASLGALSDVLAQTFERFSPSRPQSTLDTLKDKVEGREAHTQRASQGWDVARTSRFFAFGAFMAPLLAEWNRFIEYRFPLKPAGAAAAVGKVSLRALGKRVAVDQILFAPFGLAMFVGSMGLMEGRHSYEALSEKFSDVYVAALVANWKLWPLVQTINFRFMPLRYRVPFTGAVGIGWQVFLSVLNSAKGNTAK</sequence>
<evidence type="ECO:0000256" key="3">
    <source>
        <dbReference type="ARBA" id="ARBA00022692"/>
    </source>
</evidence>
<reference evidence="7 8" key="1">
    <citation type="journal article" date="2018" name="Mol. Biol. Evol.">
        <title>Broad Genomic Sampling Reveals a Smut Pathogenic Ancestry of the Fungal Clade Ustilaginomycotina.</title>
        <authorList>
            <person name="Kijpornyongpan T."/>
            <person name="Mondo S.J."/>
            <person name="Barry K."/>
            <person name="Sandor L."/>
            <person name="Lee J."/>
            <person name="Lipzen A."/>
            <person name="Pangilinan J."/>
            <person name="LaButti K."/>
            <person name="Hainaut M."/>
            <person name="Henrissat B."/>
            <person name="Grigoriev I.V."/>
            <person name="Spatafora J.W."/>
            <person name="Aime M.C."/>
        </authorList>
    </citation>
    <scope>NUCLEOTIDE SEQUENCE [LARGE SCALE GENOMIC DNA]</scope>
    <source>
        <strain evidence="7 8">MCA 4198</strain>
    </source>
</reference>
<evidence type="ECO:0000256" key="4">
    <source>
        <dbReference type="ARBA" id="ARBA00022989"/>
    </source>
</evidence>
<evidence type="ECO:0000256" key="6">
    <source>
        <dbReference type="RuleBase" id="RU363053"/>
    </source>
</evidence>
<keyword evidence="8" id="KW-1185">Reference proteome</keyword>
<dbReference type="Pfam" id="PF04117">
    <property type="entry name" value="Mpv17_PMP22"/>
    <property type="match status" value="1"/>
</dbReference>
<dbReference type="EMBL" id="KZ819638">
    <property type="protein sequence ID" value="PWN88285.1"/>
    <property type="molecule type" value="Genomic_DNA"/>
</dbReference>
<dbReference type="FunCoup" id="A0A316YKP3">
    <property type="interactions" value="280"/>
</dbReference>
<dbReference type="STRING" id="215250.A0A316YKP3"/>